<name>A0A938BNY3_9BACT</name>
<evidence type="ECO:0000313" key="2">
    <source>
        <dbReference type="EMBL" id="MBM3275629.1"/>
    </source>
</evidence>
<proteinExistence type="predicted"/>
<accession>A0A938BNY3</accession>
<protein>
    <submittedName>
        <fullName evidence="2">Uncharacterized protein</fullName>
    </submittedName>
</protein>
<reference evidence="2 3" key="1">
    <citation type="submission" date="2019-03" db="EMBL/GenBank/DDBJ databases">
        <title>Lake Tanganyika Metagenome-Assembled Genomes (MAGs).</title>
        <authorList>
            <person name="Tran P."/>
        </authorList>
    </citation>
    <scope>NUCLEOTIDE SEQUENCE [LARGE SCALE GENOMIC DNA]</scope>
    <source>
        <strain evidence="2">K_DeepCast_65m_m2_236</strain>
    </source>
</reference>
<gene>
    <name evidence="2" type="ORF">FJZ00_10775</name>
</gene>
<sequence length="56" mass="6363">MKIREAGQRARWALRALGLERRHELTGQNRIQVRTEIADRHGRAGGSRQDPVEDGS</sequence>
<dbReference type="Proteomes" id="UP000703893">
    <property type="component" value="Unassembled WGS sequence"/>
</dbReference>
<feature type="region of interest" description="Disordered" evidence="1">
    <location>
        <begin position="37"/>
        <end position="56"/>
    </location>
</feature>
<comment type="caution">
    <text evidence="2">The sequence shown here is derived from an EMBL/GenBank/DDBJ whole genome shotgun (WGS) entry which is preliminary data.</text>
</comment>
<dbReference type="EMBL" id="VGJX01000658">
    <property type="protein sequence ID" value="MBM3275629.1"/>
    <property type="molecule type" value="Genomic_DNA"/>
</dbReference>
<dbReference type="AlphaFoldDB" id="A0A938BNY3"/>
<evidence type="ECO:0000256" key="1">
    <source>
        <dbReference type="SAM" id="MobiDB-lite"/>
    </source>
</evidence>
<organism evidence="2 3">
    <name type="scientific">Candidatus Tanganyikabacteria bacterium</name>
    <dbReference type="NCBI Taxonomy" id="2961651"/>
    <lineage>
        <taxon>Bacteria</taxon>
        <taxon>Bacillati</taxon>
        <taxon>Candidatus Sericytochromatia</taxon>
        <taxon>Candidatus Tanganyikabacteria</taxon>
    </lineage>
</organism>
<evidence type="ECO:0000313" key="3">
    <source>
        <dbReference type="Proteomes" id="UP000703893"/>
    </source>
</evidence>